<name>A0A218NMI5_9ARCH</name>
<organism evidence="7 8">
    <name type="scientific">Candidatus Mancarchaeum acidiphilum</name>
    <dbReference type="NCBI Taxonomy" id="1920749"/>
    <lineage>
        <taxon>Archaea</taxon>
        <taxon>Candidatus Micrarchaeota</taxon>
        <taxon>Candidatus Mancarchaeum</taxon>
    </lineage>
</organism>
<keyword evidence="8" id="KW-1185">Reference proteome</keyword>
<dbReference type="GO" id="GO:0005886">
    <property type="term" value="C:plasma membrane"/>
    <property type="evidence" value="ECO:0007669"/>
    <property type="project" value="UniProtKB-SubCell"/>
</dbReference>
<protein>
    <submittedName>
        <fullName evidence="7">DUF373 superfamily multipass membrane protein</fullName>
    </submittedName>
</protein>
<dbReference type="KEGG" id="marh:Mia14_0353"/>
<keyword evidence="4 6" id="KW-1133">Transmembrane helix</keyword>
<dbReference type="AlphaFoldDB" id="A0A218NMI5"/>
<feature type="transmembrane region" description="Helical" evidence="6">
    <location>
        <begin position="53"/>
        <end position="74"/>
    </location>
</feature>
<evidence type="ECO:0000256" key="6">
    <source>
        <dbReference type="SAM" id="Phobius"/>
    </source>
</evidence>
<feature type="transmembrane region" description="Helical" evidence="6">
    <location>
        <begin position="86"/>
        <end position="107"/>
    </location>
</feature>
<evidence type="ECO:0000313" key="7">
    <source>
        <dbReference type="EMBL" id="ASI13675.1"/>
    </source>
</evidence>
<keyword evidence="2" id="KW-1003">Cell membrane</keyword>
<dbReference type="EMBL" id="CP019964">
    <property type="protein sequence ID" value="ASI13675.1"/>
    <property type="molecule type" value="Genomic_DNA"/>
</dbReference>
<proteinExistence type="predicted"/>
<evidence type="ECO:0000313" key="8">
    <source>
        <dbReference type="Proteomes" id="UP000197679"/>
    </source>
</evidence>
<dbReference type="InterPro" id="IPR020948">
    <property type="entry name" value="P_starv_induced_PsiE-like"/>
</dbReference>
<feature type="transmembrane region" description="Helical" evidence="6">
    <location>
        <begin position="113"/>
        <end position="133"/>
    </location>
</feature>
<dbReference type="RefSeq" id="WP_088819840.1">
    <property type="nucleotide sequence ID" value="NZ_CP019964.1"/>
</dbReference>
<evidence type="ECO:0000256" key="3">
    <source>
        <dbReference type="ARBA" id="ARBA00022692"/>
    </source>
</evidence>
<evidence type="ECO:0000256" key="5">
    <source>
        <dbReference type="ARBA" id="ARBA00023136"/>
    </source>
</evidence>
<comment type="subcellular location">
    <subcellularLocation>
        <location evidence="1">Cell membrane</location>
        <topology evidence="1">Multi-pass membrane protein</topology>
    </subcellularLocation>
</comment>
<evidence type="ECO:0000256" key="1">
    <source>
        <dbReference type="ARBA" id="ARBA00004651"/>
    </source>
</evidence>
<keyword evidence="3 6" id="KW-0812">Transmembrane</keyword>
<dbReference type="GeneID" id="33313910"/>
<feature type="transmembrane region" description="Helical" evidence="6">
    <location>
        <begin position="20"/>
        <end position="41"/>
    </location>
</feature>
<accession>A0A218NMI5</accession>
<evidence type="ECO:0000256" key="2">
    <source>
        <dbReference type="ARBA" id="ARBA00022475"/>
    </source>
</evidence>
<gene>
    <name evidence="7" type="ORF">Mia14_0353</name>
</gene>
<dbReference type="OrthoDB" id="42796at2157"/>
<evidence type="ECO:0000256" key="4">
    <source>
        <dbReference type="ARBA" id="ARBA00022989"/>
    </source>
</evidence>
<sequence length="138" mass="14992">MAKKAVAKSHIVPKHMVVNIISLIVEVLLLIGLVAVLINAAEQIVQSIGVSMFQVVDVTLENALLLVVFIELYLSMVDFFDGNGRSTIYIIDATLSFLLRETIIIILDSGLVVGSMIALAVVIAAVAFARFMVTYKDK</sequence>
<reference evidence="7 8" key="1">
    <citation type="journal article" date="2017" name="Nat. Commun.">
        <title>'ARMAN' archaea depend on association with euryarchaeal host in culture and in situ.</title>
        <authorList>
            <person name="Golyshina O."/>
            <person name="Toshchakov S."/>
            <person name="Makarova K."/>
            <person name="Gavrilov S."/>
            <person name="Korzhenkov A."/>
            <person name="La Cono V."/>
            <person name="Arcadi E."/>
            <person name="Nechitaylo T."/>
            <person name="Ferrer M."/>
            <person name="Kublanov I."/>
            <person name="Wolf Y."/>
            <person name="Yakimov M."/>
            <person name="Golyshin P."/>
            <person name="Slesarev A."/>
            <person name="Kozyavkin S."/>
        </authorList>
    </citation>
    <scope>NUCLEOTIDE SEQUENCE [LARGE SCALE GENOMIC DNA]</scope>
    <source>
        <strain evidence="7 8">Mia14</strain>
    </source>
</reference>
<dbReference type="Pfam" id="PF06146">
    <property type="entry name" value="PsiE"/>
    <property type="match status" value="1"/>
</dbReference>
<dbReference type="Proteomes" id="UP000197679">
    <property type="component" value="Chromosome"/>
</dbReference>
<keyword evidence="5 6" id="KW-0472">Membrane</keyword>